<evidence type="ECO:0000256" key="8">
    <source>
        <dbReference type="ARBA" id="ARBA00022741"/>
    </source>
</evidence>
<dbReference type="GO" id="GO:0005737">
    <property type="term" value="C:cytoplasm"/>
    <property type="evidence" value="ECO:0007669"/>
    <property type="project" value="TreeGrafter"/>
</dbReference>
<keyword evidence="11" id="KW-0460">Magnesium</keyword>
<evidence type="ECO:0000313" key="19">
    <source>
        <dbReference type="EMBL" id="CAH02019.1"/>
    </source>
</evidence>
<dbReference type="HAMAP" id="MF_00097">
    <property type="entry name" value="TMP_synthase"/>
    <property type="match status" value="1"/>
</dbReference>
<feature type="domain" description="Thiamine phosphate synthase/TenI" evidence="18">
    <location>
        <begin position="11"/>
        <end position="211"/>
    </location>
</feature>
<keyword evidence="10" id="KW-0067">ATP-binding</keyword>
<comment type="function">
    <text evidence="3">Condenses 4-methyl-5-(beta-hydroxyethyl)thiazole monophosphate (THZ-P) and 2-methyl-4-amino-5-hydroxymethyl pyrimidine pyrophosphate (HMP-PP) to form thiamine monophosphate (TMP).</text>
</comment>
<evidence type="ECO:0000256" key="10">
    <source>
        <dbReference type="ARBA" id="ARBA00022840"/>
    </source>
</evidence>
<dbReference type="InParanoid" id="Q6CWR3"/>
<protein>
    <submittedName>
        <fullName evidence="19">KLLA0B02134p</fullName>
    </submittedName>
</protein>
<comment type="similarity">
    <text evidence="16">In the C-terminal section; belongs to the Thz kinase family.</text>
</comment>
<dbReference type="PANTHER" id="PTHR20857">
    <property type="entry name" value="THIAMINE-PHOSPHATE PYROPHOSPHORYLASE"/>
    <property type="match status" value="1"/>
</dbReference>
<evidence type="ECO:0000256" key="7">
    <source>
        <dbReference type="ARBA" id="ARBA00022723"/>
    </source>
</evidence>
<dbReference type="NCBIfam" id="TIGR00693">
    <property type="entry name" value="thiE"/>
    <property type="match status" value="1"/>
</dbReference>
<evidence type="ECO:0000256" key="13">
    <source>
        <dbReference type="ARBA" id="ARBA00047334"/>
    </source>
</evidence>
<dbReference type="GO" id="GO:0009229">
    <property type="term" value="P:thiamine diphosphate biosynthetic process"/>
    <property type="evidence" value="ECO:0007669"/>
    <property type="project" value="UniProtKB-UniPathway"/>
</dbReference>
<evidence type="ECO:0000256" key="15">
    <source>
        <dbReference type="ARBA" id="ARBA00047883"/>
    </source>
</evidence>
<evidence type="ECO:0000259" key="18">
    <source>
        <dbReference type="Pfam" id="PF02581"/>
    </source>
</evidence>
<dbReference type="UniPathway" id="UPA00060">
    <property type="reaction ID" value="UER00139"/>
</dbReference>
<comment type="catalytic activity">
    <reaction evidence="15">
        <text>2-[(2R,5Z)-2-carboxy-4-methylthiazol-5(2H)-ylidene]ethyl phosphate + 4-amino-2-methyl-5-(diphosphooxymethyl)pyrimidine + 2 H(+) = thiamine phosphate + CO2 + diphosphate</text>
        <dbReference type="Rhea" id="RHEA:47844"/>
        <dbReference type="ChEBI" id="CHEBI:15378"/>
        <dbReference type="ChEBI" id="CHEBI:16526"/>
        <dbReference type="ChEBI" id="CHEBI:33019"/>
        <dbReference type="ChEBI" id="CHEBI:37575"/>
        <dbReference type="ChEBI" id="CHEBI:57841"/>
        <dbReference type="ChEBI" id="CHEBI:62899"/>
        <dbReference type="EC" id="2.5.1.3"/>
    </reaction>
</comment>
<dbReference type="GO" id="GO:0005524">
    <property type="term" value="F:ATP binding"/>
    <property type="evidence" value="ECO:0007669"/>
    <property type="project" value="UniProtKB-KW"/>
</dbReference>
<dbReference type="SUPFAM" id="SSF53613">
    <property type="entry name" value="Ribokinase-like"/>
    <property type="match status" value="1"/>
</dbReference>
<dbReference type="GO" id="GO:0000287">
    <property type="term" value="F:magnesium ion binding"/>
    <property type="evidence" value="ECO:0007669"/>
    <property type="project" value="InterPro"/>
</dbReference>
<comment type="similarity">
    <text evidence="17">In the N-terminal section; belongs to the thiamine-phosphate synthase family.</text>
</comment>
<dbReference type="GO" id="GO:0004789">
    <property type="term" value="F:thiamine-phosphate diphosphorylase activity"/>
    <property type="evidence" value="ECO:0007669"/>
    <property type="project" value="UniProtKB-EC"/>
</dbReference>
<evidence type="ECO:0000256" key="6">
    <source>
        <dbReference type="ARBA" id="ARBA00022679"/>
    </source>
</evidence>
<organism evidence="19 20">
    <name type="scientific">Kluyveromyces lactis (strain ATCC 8585 / CBS 2359 / DSM 70799 / NBRC 1267 / NRRL Y-1140 / WM37)</name>
    <name type="common">Yeast</name>
    <name type="synonym">Candida sphaerica</name>
    <dbReference type="NCBI Taxonomy" id="284590"/>
    <lineage>
        <taxon>Eukaryota</taxon>
        <taxon>Fungi</taxon>
        <taxon>Dikarya</taxon>
        <taxon>Ascomycota</taxon>
        <taxon>Saccharomycotina</taxon>
        <taxon>Saccharomycetes</taxon>
        <taxon>Saccharomycetales</taxon>
        <taxon>Saccharomycetaceae</taxon>
        <taxon>Kluyveromyces</taxon>
    </lineage>
</organism>
<keyword evidence="6" id="KW-0808">Transferase</keyword>
<dbReference type="SUPFAM" id="SSF51391">
    <property type="entry name" value="Thiamin phosphate synthase"/>
    <property type="match status" value="1"/>
</dbReference>
<comment type="pathway">
    <text evidence="4">Cofactor biosynthesis; thiamine diphosphate biosynthesis; 4-methyl-5-(2-phosphoethyl)-thiazole from 5-(2-hydroxyethyl)-4-methylthiazole: step 1/1.</text>
</comment>
<dbReference type="KEGG" id="kla:KLLA0_B02134g"/>
<dbReference type="InterPro" id="IPR029056">
    <property type="entry name" value="Ribokinase-like"/>
</dbReference>
<keyword evidence="7" id="KW-0479">Metal-binding</keyword>
<evidence type="ECO:0000256" key="17">
    <source>
        <dbReference type="ARBA" id="ARBA00061283"/>
    </source>
</evidence>
<dbReference type="Gene3D" id="3.20.20.70">
    <property type="entry name" value="Aldolase class I"/>
    <property type="match status" value="1"/>
</dbReference>
<dbReference type="FunFam" id="3.20.20.70:FF:000104">
    <property type="entry name" value="Thiamine biosynthetic bifunctional enzyme"/>
    <property type="match status" value="1"/>
</dbReference>
<dbReference type="InterPro" id="IPR022998">
    <property type="entry name" value="ThiamineP_synth_TenI"/>
</dbReference>
<evidence type="ECO:0000256" key="4">
    <source>
        <dbReference type="ARBA" id="ARBA00004868"/>
    </source>
</evidence>
<dbReference type="CDD" id="cd01170">
    <property type="entry name" value="THZ_kinase"/>
    <property type="match status" value="1"/>
</dbReference>
<dbReference type="GO" id="GO:0004417">
    <property type="term" value="F:hydroxyethylthiazole kinase activity"/>
    <property type="evidence" value="ECO:0007669"/>
    <property type="project" value="UniProtKB-EC"/>
</dbReference>
<comment type="catalytic activity">
    <reaction evidence="14">
        <text>2-(2-carboxy-4-methylthiazol-5-yl)ethyl phosphate + 4-amino-2-methyl-5-(diphosphooxymethyl)pyrimidine + 2 H(+) = thiamine phosphate + CO2 + diphosphate</text>
        <dbReference type="Rhea" id="RHEA:47848"/>
        <dbReference type="ChEBI" id="CHEBI:15378"/>
        <dbReference type="ChEBI" id="CHEBI:16526"/>
        <dbReference type="ChEBI" id="CHEBI:33019"/>
        <dbReference type="ChEBI" id="CHEBI:37575"/>
        <dbReference type="ChEBI" id="CHEBI:57841"/>
        <dbReference type="ChEBI" id="CHEBI:62890"/>
        <dbReference type="EC" id="2.5.1.3"/>
    </reaction>
</comment>
<evidence type="ECO:0000256" key="12">
    <source>
        <dbReference type="ARBA" id="ARBA00022977"/>
    </source>
</evidence>
<dbReference type="InterPro" id="IPR000417">
    <property type="entry name" value="Hyethyz_kinase"/>
</dbReference>
<dbReference type="Pfam" id="PF02110">
    <property type="entry name" value="HK"/>
    <property type="match status" value="1"/>
</dbReference>
<dbReference type="CDD" id="cd00564">
    <property type="entry name" value="TMP_TenI"/>
    <property type="match status" value="1"/>
</dbReference>
<dbReference type="OMA" id="GQTDMPI"/>
<dbReference type="GO" id="GO:0009228">
    <property type="term" value="P:thiamine biosynthetic process"/>
    <property type="evidence" value="ECO:0007669"/>
    <property type="project" value="UniProtKB-KW"/>
</dbReference>
<dbReference type="HOGENOM" id="CLU_019943_1_1_1"/>
<dbReference type="InterPro" id="IPR034291">
    <property type="entry name" value="TMP_synthase"/>
</dbReference>
<gene>
    <name evidence="19" type="ORF">KLLA0_B02134g</name>
</gene>
<evidence type="ECO:0000256" key="5">
    <source>
        <dbReference type="ARBA" id="ARBA00005165"/>
    </source>
</evidence>
<dbReference type="EMBL" id="CR382122">
    <property type="protein sequence ID" value="CAH02019.1"/>
    <property type="molecule type" value="Genomic_DNA"/>
</dbReference>
<evidence type="ECO:0000256" key="11">
    <source>
        <dbReference type="ARBA" id="ARBA00022842"/>
    </source>
</evidence>
<dbReference type="PANTHER" id="PTHR20857:SF23">
    <property type="entry name" value="THIAMINE BIOSYNTHETIC BIFUNCTIONAL ENZYME"/>
    <property type="match status" value="1"/>
</dbReference>
<sequence>MVNKESVDYTLYLVTDSTMLPEGKTLLFQVEQGLKNGVTMVQLREKDTDAKTFVAEALAVKKICDSFNVPLIINDRVDVALAIDASGIHVGQEDIPIPMVRKLVGPDKIVGWSVGKVEEVDRLAEWGPDMIDYIGVGTVFETQTKKDIKKIPMGPEGVSRILTRLEEKKCDWIRTVAIGGLHPDNIGRVLFQAQALNGKRSVDGISIVSDIMASHDAGQSTRILRQILDKGSFHFFEGSEEAKDASTIKENVKKLAPLIHHITNRVHQNFGANVALAIGCSPIMSEVAEEFEDLSKIPHSVLLLNSGTVADISVLQHAVKTYNAQKRPIVFDPVGFSASSARLVLNKKVLSAGQFACIKGNTGEIMGVSGLGGNMKGVDSCGEDTLETRIKATQLVAFKYRTVAVCTGEIDVVADGSVSSTAPLKRGLGASPAELPYELIKGEDVPLFGRITASGCSLGTVIAGFIGAAAEESIYSAVLQAVSLYKLAGTKANVTAKGSGSFLVGLVDNLYNVMEE</sequence>
<comment type="pathway">
    <text evidence="5">Cofactor biosynthesis; thiamine diphosphate biosynthesis; thiamine phosphate from 4-amino-2-methyl-5-diphosphomethylpyrimidine and 4-methyl-5-(2-phosphoethyl)-thiazole: step 1/1.</text>
</comment>
<dbReference type="STRING" id="284590.Q6CWR3"/>
<dbReference type="Pfam" id="PF02581">
    <property type="entry name" value="TMP-TENI"/>
    <property type="match status" value="1"/>
</dbReference>
<evidence type="ECO:0000256" key="9">
    <source>
        <dbReference type="ARBA" id="ARBA00022777"/>
    </source>
</evidence>
<evidence type="ECO:0000256" key="14">
    <source>
        <dbReference type="ARBA" id="ARBA00047851"/>
    </source>
</evidence>
<dbReference type="PaxDb" id="284590-Q6CWR3"/>
<evidence type="ECO:0000256" key="3">
    <source>
        <dbReference type="ARBA" id="ARBA00003814"/>
    </source>
</evidence>
<comment type="cofactor">
    <cofactor evidence="2">
        <name>Mg(2+)</name>
        <dbReference type="ChEBI" id="CHEBI:18420"/>
    </cofactor>
</comment>
<comment type="catalytic activity">
    <reaction evidence="1">
        <text>5-(2-hydroxyethyl)-4-methylthiazole + ATP = 4-methyl-5-(2-phosphooxyethyl)-thiazole + ADP + H(+)</text>
        <dbReference type="Rhea" id="RHEA:24212"/>
        <dbReference type="ChEBI" id="CHEBI:15378"/>
        <dbReference type="ChEBI" id="CHEBI:17957"/>
        <dbReference type="ChEBI" id="CHEBI:30616"/>
        <dbReference type="ChEBI" id="CHEBI:58296"/>
        <dbReference type="ChEBI" id="CHEBI:456216"/>
        <dbReference type="EC" id="2.7.1.50"/>
    </reaction>
</comment>
<evidence type="ECO:0000256" key="16">
    <source>
        <dbReference type="ARBA" id="ARBA00061146"/>
    </source>
</evidence>
<keyword evidence="12" id="KW-0784">Thiamine biosynthesis</keyword>
<dbReference type="AlphaFoldDB" id="Q6CWR3"/>
<evidence type="ECO:0000256" key="1">
    <source>
        <dbReference type="ARBA" id="ARBA00001771"/>
    </source>
</evidence>
<evidence type="ECO:0000256" key="2">
    <source>
        <dbReference type="ARBA" id="ARBA00001946"/>
    </source>
</evidence>
<dbReference type="Gene3D" id="3.40.1190.20">
    <property type="match status" value="1"/>
</dbReference>
<reference evidence="19 20" key="1">
    <citation type="journal article" date="2004" name="Nature">
        <title>Genome evolution in yeasts.</title>
        <authorList>
            <consortium name="Genolevures"/>
            <person name="Dujon B."/>
            <person name="Sherman D."/>
            <person name="Fischer G."/>
            <person name="Durrens P."/>
            <person name="Casaregola S."/>
            <person name="Lafontaine I."/>
            <person name="de Montigny J."/>
            <person name="Marck C."/>
            <person name="Neuveglise C."/>
            <person name="Talla E."/>
            <person name="Goffard N."/>
            <person name="Frangeul L."/>
            <person name="Aigle M."/>
            <person name="Anthouard V."/>
            <person name="Babour A."/>
            <person name="Barbe V."/>
            <person name="Barnay S."/>
            <person name="Blanchin S."/>
            <person name="Beckerich J.M."/>
            <person name="Beyne E."/>
            <person name="Bleykasten C."/>
            <person name="Boisrame A."/>
            <person name="Boyer J."/>
            <person name="Cattolico L."/>
            <person name="Confanioleri F."/>
            <person name="de Daruvar A."/>
            <person name="Despons L."/>
            <person name="Fabre E."/>
            <person name="Fairhead C."/>
            <person name="Ferry-Dumazet H."/>
            <person name="Groppi A."/>
            <person name="Hantraye F."/>
            <person name="Hennequin C."/>
            <person name="Jauniaux N."/>
            <person name="Joyet P."/>
            <person name="Kachouri R."/>
            <person name="Kerrest A."/>
            <person name="Koszul R."/>
            <person name="Lemaire M."/>
            <person name="Lesur I."/>
            <person name="Ma L."/>
            <person name="Muller H."/>
            <person name="Nicaud J.M."/>
            <person name="Nikolski M."/>
            <person name="Oztas S."/>
            <person name="Ozier-Kalogeropoulos O."/>
            <person name="Pellenz S."/>
            <person name="Potier S."/>
            <person name="Richard G.F."/>
            <person name="Straub M.L."/>
            <person name="Suleau A."/>
            <person name="Swennene D."/>
            <person name="Tekaia F."/>
            <person name="Wesolowski-Louvel M."/>
            <person name="Westhof E."/>
            <person name="Wirth B."/>
            <person name="Zeniou-Meyer M."/>
            <person name="Zivanovic I."/>
            <person name="Bolotin-Fukuhara M."/>
            <person name="Thierry A."/>
            <person name="Bouchier C."/>
            <person name="Caudron B."/>
            <person name="Scarpelli C."/>
            <person name="Gaillardin C."/>
            <person name="Weissenbach J."/>
            <person name="Wincker P."/>
            <person name="Souciet J.L."/>
        </authorList>
    </citation>
    <scope>NUCLEOTIDE SEQUENCE [LARGE SCALE GENOMIC DNA]</scope>
    <source>
        <strain evidence="20">ATCC 8585 / CBS 2359 / DSM 70799 / NBRC 1267 / NRRL Y-1140 / WM37</strain>
    </source>
</reference>
<dbReference type="NCBIfam" id="TIGR00694">
    <property type="entry name" value="thiM"/>
    <property type="match status" value="1"/>
</dbReference>
<dbReference type="Proteomes" id="UP000000598">
    <property type="component" value="Chromosome B"/>
</dbReference>
<keyword evidence="8" id="KW-0547">Nucleotide-binding</keyword>
<keyword evidence="20" id="KW-1185">Reference proteome</keyword>
<evidence type="ECO:0000313" key="20">
    <source>
        <dbReference type="Proteomes" id="UP000000598"/>
    </source>
</evidence>
<dbReference type="InterPro" id="IPR036206">
    <property type="entry name" value="ThiamineP_synth_sf"/>
</dbReference>
<proteinExistence type="inferred from homology"/>
<comment type="catalytic activity">
    <reaction evidence="13">
        <text>4-methyl-5-(2-phosphooxyethyl)-thiazole + 4-amino-2-methyl-5-(diphosphooxymethyl)pyrimidine + H(+) = thiamine phosphate + diphosphate</text>
        <dbReference type="Rhea" id="RHEA:22328"/>
        <dbReference type="ChEBI" id="CHEBI:15378"/>
        <dbReference type="ChEBI" id="CHEBI:33019"/>
        <dbReference type="ChEBI" id="CHEBI:37575"/>
        <dbReference type="ChEBI" id="CHEBI:57841"/>
        <dbReference type="ChEBI" id="CHEBI:58296"/>
        <dbReference type="EC" id="2.5.1.3"/>
    </reaction>
</comment>
<name>Q6CWR3_KLULA</name>
<keyword evidence="9" id="KW-0418">Kinase</keyword>
<dbReference type="InterPro" id="IPR013785">
    <property type="entry name" value="Aldolase_TIM"/>
</dbReference>
<dbReference type="FunCoup" id="Q6CWR3">
    <property type="interactions" value="132"/>
</dbReference>
<accession>Q6CWR3</accession>
<dbReference type="PRINTS" id="PR01099">
    <property type="entry name" value="HYETHTZKNASE"/>
</dbReference>
<dbReference type="eggNOG" id="ENOG502QS2M">
    <property type="taxonomic scope" value="Eukaryota"/>
</dbReference>